<proteinExistence type="predicted"/>
<feature type="region of interest" description="Disordered" evidence="1">
    <location>
        <begin position="1"/>
        <end position="34"/>
    </location>
</feature>
<sequence>MGRNPGIKEEKEQAGPEDAGGLARPQTHPREERILPEICQRLEGLARKLSVFLAALRTWGAADGVCSISTVPMTGKHHPTSLYPKKACNLKRQTETGLQNPGIPWYARSSEEGCIEPATTSTLAKVDVQSIAKGSSESKSCR</sequence>
<accession>A0AAV7SC37</accession>
<keyword evidence="3" id="KW-1185">Reference proteome</keyword>
<reference evidence="2" key="1">
    <citation type="journal article" date="2022" name="bioRxiv">
        <title>Sequencing and chromosome-scale assembly of the giantPleurodeles waltlgenome.</title>
        <authorList>
            <person name="Brown T."/>
            <person name="Elewa A."/>
            <person name="Iarovenko S."/>
            <person name="Subramanian E."/>
            <person name="Araus A.J."/>
            <person name="Petzold A."/>
            <person name="Susuki M."/>
            <person name="Suzuki K.-i.T."/>
            <person name="Hayashi T."/>
            <person name="Toyoda A."/>
            <person name="Oliveira C."/>
            <person name="Osipova E."/>
            <person name="Leigh N.D."/>
            <person name="Simon A."/>
            <person name="Yun M.H."/>
        </authorList>
    </citation>
    <scope>NUCLEOTIDE SEQUENCE</scope>
    <source>
        <strain evidence="2">20211129_DDA</strain>
        <tissue evidence="2">Liver</tissue>
    </source>
</reference>
<dbReference type="Proteomes" id="UP001066276">
    <property type="component" value="Chromosome 4_2"/>
</dbReference>
<protein>
    <submittedName>
        <fullName evidence="2">Uncharacterized protein</fullName>
    </submittedName>
</protein>
<gene>
    <name evidence="2" type="ORF">NDU88_002977</name>
</gene>
<dbReference type="EMBL" id="JANPWB010000008">
    <property type="protein sequence ID" value="KAJ1162509.1"/>
    <property type="molecule type" value="Genomic_DNA"/>
</dbReference>
<dbReference type="AlphaFoldDB" id="A0AAV7SC37"/>
<evidence type="ECO:0000313" key="3">
    <source>
        <dbReference type="Proteomes" id="UP001066276"/>
    </source>
</evidence>
<evidence type="ECO:0000256" key="1">
    <source>
        <dbReference type="SAM" id="MobiDB-lite"/>
    </source>
</evidence>
<organism evidence="2 3">
    <name type="scientific">Pleurodeles waltl</name>
    <name type="common">Iberian ribbed newt</name>
    <dbReference type="NCBI Taxonomy" id="8319"/>
    <lineage>
        <taxon>Eukaryota</taxon>
        <taxon>Metazoa</taxon>
        <taxon>Chordata</taxon>
        <taxon>Craniata</taxon>
        <taxon>Vertebrata</taxon>
        <taxon>Euteleostomi</taxon>
        <taxon>Amphibia</taxon>
        <taxon>Batrachia</taxon>
        <taxon>Caudata</taxon>
        <taxon>Salamandroidea</taxon>
        <taxon>Salamandridae</taxon>
        <taxon>Pleurodelinae</taxon>
        <taxon>Pleurodeles</taxon>
    </lineage>
</organism>
<feature type="compositionally biased region" description="Basic and acidic residues" evidence="1">
    <location>
        <begin position="1"/>
        <end position="14"/>
    </location>
</feature>
<evidence type="ECO:0000313" key="2">
    <source>
        <dbReference type="EMBL" id="KAJ1162509.1"/>
    </source>
</evidence>
<comment type="caution">
    <text evidence="2">The sequence shown here is derived from an EMBL/GenBank/DDBJ whole genome shotgun (WGS) entry which is preliminary data.</text>
</comment>
<name>A0AAV7SC37_PLEWA</name>